<protein>
    <submittedName>
        <fullName evidence="1">MazG-like family protein</fullName>
    </submittedName>
</protein>
<proteinExistence type="predicted"/>
<dbReference type="InterPro" id="IPR025984">
    <property type="entry name" value="DCTPP"/>
</dbReference>
<dbReference type="RefSeq" id="WP_275474665.1">
    <property type="nucleotide sequence ID" value="NZ_CP162940.1"/>
</dbReference>
<keyword evidence="2" id="KW-1185">Reference proteome</keyword>
<comment type="caution">
    <text evidence="1">The sequence shown here is derived from an EMBL/GenBank/DDBJ whole genome shotgun (WGS) entry which is preliminary data.</text>
</comment>
<organism evidence="1 2">
    <name type="scientific">Alicyclobacillus fastidiosus</name>
    <dbReference type="NCBI Taxonomy" id="392011"/>
    <lineage>
        <taxon>Bacteria</taxon>
        <taxon>Bacillati</taxon>
        <taxon>Bacillota</taxon>
        <taxon>Bacilli</taxon>
        <taxon>Bacillales</taxon>
        <taxon>Alicyclobacillaceae</taxon>
        <taxon>Alicyclobacillus</taxon>
    </lineage>
</organism>
<dbReference type="Pfam" id="PF12643">
    <property type="entry name" value="MazG-like"/>
    <property type="match status" value="1"/>
</dbReference>
<reference evidence="1 2" key="1">
    <citation type="journal article" date="2024" name="Int. J. Mol. Sci.">
        <title>Exploration of Alicyclobacillus spp. Genome in Search of Antibiotic Resistance.</title>
        <authorList>
            <person name="Bucka-Kolendo J."/>
            <person name="Kiousi D.E."/>
            <person name="Dekowska A."/>
            <person name="Mikolajczuk-Szczyrba A."/>
            <person name="Karadedos D.M."/>
            <person name="Michael P."/>
            <person name="Galanis A."/>
            <person name="Sokolowska B."/>
        </authorList>
    </citation>
    <scope>NUCLEOTIDE SEQUENCE [LARGE SCALE GENOMIC DNA]</scope>
    <source>
        <strain evidence="1 2">KKP 3000</strain>
    </source>
</reference>
<name>A0ABV5AF94_9BACL</name>
<evidence type="ECO:0000313" key="1">
    <source>
        <dbReference type="EMBL" id="MFB5190913.1"/>
    </source>
</evidence>
<sequence length="99" mass="10965">MAESQLDLTRKLQTVEHDRIELVQQAVEVLRSIQSGNEAELTDALAGVVGLGYLLGVQMGIHPHRIDHVITGGYRVAAEVDTSRKPELMEVAKYLSERL</sequence>
<accession>A0ABV5AF94</accession>
<gene>
    <name evidence="1" type="ORF">KKP3000_004409</name>
</gene>
<evidence type="ECO:0000313" key="2">
    <source>
        <dbReference type="Proteomes" id="UP001579974"/>
    </source>
</evidence>
<dbReference type="Proteomes" id="UP001579974">
    <property type="component" value="Unassembled WGS sequence"/>
</dbReference>
<dbReference type="EMBL" id="JBDXSU010000008">
    <property type="protein sequence ID" value="MFB5190913.1"/>
    <property type="molecule type" value="Genomic_DNA"/>
</dbReference>